<accession>A0A0S2SJJ8</accession>
<dbReference type="AlphaFoldDB" id="A0A0S2SJJ8"/>
<dbReference type="SUPFAM" id="SSF55874">
    <property type="entry name" value="ATPase domain of HSP90 chaperone/DNA topoisomerase II/histidine kinase"/>
    <property type="match status" value="1"/>
</dbReference>
<dbReference type="KEGG" id="asr:WL1483_2453"/>
<gene>
    <name evidence="1" type="ORF">WL1483_2453</name>
</gene>
<name>A0A0S2SJJ8_9GAMM</name>
<dbReference type="Gene3D" id="3.30.565.10">
    <property type="entry name" value="Histidine kinase-like ATPase, C-terminal domain"/>
    <property type="match status" value="1"/>
</dbReference>
<evidence type="ECO:0000313" key="1">
    <source>
        <dbReference type="EMBL" id="ALP41872.1"/>
    </source>
</evidence>
<reference evidence="2" key="1">
    <citation type="submission" date="2015-10" db="EMBL/GenBank/DDBJ databases">
        <title>Complete Genome Sequence of Aeromonas schubertii strain WL1483.</title>
        <authorList>
            <person name="Liu L."/>
        </authorList>
    </citation>
    <scope>NUCLEOTIDE SEQUENCE [LARGE SCALE GENOMIC DNA]</scope>
    <source>
        <strain evidence="2">WL1483</strain>
    </source>
</reference>
<organism evidence="1 2">
    <name type="scientific">Aeromonas schubertii</name>
    <dbReference type="NCBI Taxonomy" id="652"/>
    <lineage>
        <taxon>Bacteria</taxon>
        <taxon>Pseudomonadati</taxon>
        <taxon>Pseudomonadota</taxon>
        <taxon>Gammaproteobacteria</taxon>
        <taxon>Aeromonadales</taxon>
        <taxon>Aeromonadaceae</taxon>
        <taxon>Aeromonas</taxon>
    </lineage>
</organism>
<dbReference type="Proteomes" id="UP000058114">
    <property type="component" value="Chromosome"/>
</dbReference>
<proteinExistence type="predicted"/>
<evidence type="ECO:0000313" key="2">
    <source>
        <dbReference type="Proteomes" id="UP000058114"/>
    </source>
</evidence>
<dbReference type="RefSeq" id="WP_060587423.1">
    <property type="nucleotide sequence ID" value="NZ_CP013067.1"/>
</dbReference>
<dbReference type="PATRIC" id="fig|652.5.peg.3758"/>
<sequence length="312" mass="34773">MIETIHFPYQKRFYDASAFERVIKPLQFSHSSDISHVEIKLGRDCKLLADATMKLLCFCHHVVSLDKTLTLIFESDSCGCFTFLDRCGFFHSLPQDVVIIPYRKPKAQDASIAFAGQSENLLEIRKVSATDPNKNRPIPGQLTDALGALIKTDCETFLSNIQTIVSEFCSNVPEHSKVSTPGFVYMHHYPGSGNIYICIADLGVGLLTSLREGLQLRNHWAKDLPDQSLILEMFNQGLSRKHDGRGTGLNRAANIAIQFGGRLHVRLDRHVIDLYPNGNRFEAAATATALMSTDCFLAKGTHITLCFSRAKL</sequence>
<reference evidence="1 2" key="2">
    <citation type="journal article" date="2016" name="Genome Announc.">
        <title>Complete Genome Sequence of the Highly Virulent Aeromonas schubertii Strain WL1483, Isolated from Diseased Snakehead Fish (Channa argus) in China.</title>
        <authorList>
            <person name="Liu L."/>
            <person name="Li N."/>
            <person name="Zhang D."/>
            <person name="Fu X."/>
            <person name="Shi C."/>
            <person name="Lin Q."/>
            <person name="Hao G."/>
        </authorList>
    </citation>
    <scope>NUCLEOTIDE SEQUENCE [LARGE SCALE GENOMIC DNA]</scope>
    <source>
        <strain evidence="1 2">WL1483</strain>
    </source>
</reference>
<dbReference type="EMBL" id="CP013067">
    <property type="protein sequence ID" value="ALP41872.1"/>
    <property type="molecule type" value="Genomic_DNA"/>
</dbReference>
<dbReference type="InterPro" id="IPR036890">
    <property type="entry name" value="HATPase_C_sf"/>
</dbReference>
<protein>
    <submittedName>
        <fullName evidence="1">Uncharacterized protein</fullName>
    </submittedName>
</protein>